<sequence>MSSASLTLINTFFGQLTICIFEIFVQSELVLQEAFILRALELTCSHSLKRTTMIQLSIDIDSERERVCAAWNPTKCDISFRNYFDLIILCECCTE</sequence>
<evidence type="ECO:0000313" key="1">
    <source>
        <dbReference type="EMBL" id="KAK6728513.1"/>
    </source>
</evidence>
<accession>A0ABR1BT38</accession>
<protein>
    <submittedName>
        <fullName evidence="1">Uncharacterized protein</fullName>
    </submittedName>
</protein>
<organism evidence="1 2">
    <name type="scientific">Necator americanus</name>
    <name type="common">Human hookworm</name>
    <dbReference type="NCBI Taxonomy" id="51031"/>
    <lineage>
        <taxon>Eukaryota</taxon>
        <taxon>Metazoa</taxon>
        <taxon>Ecdysozoa</taxon>
        <taxon>Nematoda</taxon>
        <taxon>Chromadorea</taxon>
        <taxon>Rhabditida</taxon>
        <taxon>Rhabditina</taxon>
        <taxon>Rhabditomorpha</taxon>
        <taxon>Strongyloidea</taxon>
        <taxon>Ancylostomatidae</taxon>
        <taxon>Bunostominae</taxon>
        <taxon>Necator</taxon>
    </lineage>
</organism>
<proteinExistence type="predicted"/>
<gene>
    <name evidence="1" type="primary">Necator_chrI.g2010</name>
    <name evidence="1" type="ORF">RB195_005884</name>
</gene>
<dbReference type="Proteomes" id="UP001303046">
    <property type="component" value="Unassembled WGS sequence"/>
</dbReference>
<name>A0ABR1BT38_NECAM</name>
<keyword evidence="2" id="KW-1185">Reference proteome</keyword>
<evidence type="ECO:0000313" key="2">
    <source>
        <dbReference type="Proteomes" id="UP001303046"/>
    </source>
</evidence>
<reference evidence="1 2" key="1">
    <citation type="submission" date="2023-08" db="EMBL/GenBank/DDBJ databases">
        <title>A Necator americanus chromosomal reference genome.</title>
        <authorList>
            <person name="Ilik V."/>
            <person name="Petrzelkova K.J."/>
            <person name="Pardy F."/>
            <person name="Fuh T."/>
            <person name="Niatou-Singa F.S."/>
            <person name="Gouil Q."/>
            <person name="Baker L."/>
            <person name="Ritchie M.E."/>
            <person name="Jex A.R."/>
            <person name="Gazzola D."/>
            <person name="Li H."/>
            <person name="Toshio Fujiwara R."/>
            <person name="Zhan B."/>
            <person name="Aroian R.V."/>
            <person name="Pafco B."/>
            <person name="Schwarz E.M."/>
        </authorList>
    </citation>
    <scope>NUCLEOTIDE SEQUENCE [LARGE SCALE GENOMIC DNA]</scope>
    <source>
        <strain evidence="1 2">Aroian</strain>
        <tissue evidence="1">Whole animal</tissue>
    </source>
</reference>
<comment type="caution">
    <text evidence="1">The sequence shown here is derived from an EMBL/GenBank/DDBJ whole genome shotgun (WGS) entry which is preliminary data.</text>
</comment>
<dbReference type="EMBL" id="JAVFWL010000001">
    <property type="protein sequence ID" value="KAK6728513.1"/>
    <property type="molecule type" value="Genomic_DNA"/>
</dbReference>